<keyword evidence="3" id="KW-1185">Reference proteome</keyword>
<feature type="region of interest" description="Disordered" evidence="1">
    <location>
        <begin position="1"/>
        <end position="23"/>
    </location>
</feature>
<proteinExistence type="predicted"/>
<protein>
    <recommendedName>
        <fullName evidence="4">DUF1571 domain-containing protein</fullName>
    </recommendedName>
</protein>
<dbReference type="AlphaFoldDB" id="A0A5C5ZTV6"/>
<accession>A0A5C5ZTV6</accession>
<sequence length="343" mass="37239">MDGHATRPAPAPKNAARTAGRRPVSMSRSILGCALLLAIALSTTLSTADAQRLTHPVYRVADNGAAQPAAAATAPQPAAATQPAATPQTAVAPIADPNVKPAAANAPFDLEQRPGEHPLAPCLRVAHEAIARIDQGIADYSATFTKVERLDGELGDPQQMQIRVRHQPFSVYMKFIQPTPGQEALFVANQNEGNMVALASGWKRRLGKINLDPNGMVAMSGQRYPITRAGIRNLTESIIKIAENDSKYAECTVTHDHGARIDGRPVTMIEATHPIPRKNFRFHKAQFFFDQELRVPVAFVAYSWPTPQGGKPVLEEQYIYTNLSPNQGFTDADFSAENPAYFQ</sequence>
<dbReference type="Proteomes" id="UP000315440">
    <property type="component" value="Unassembled WGS sequence"/>
</dbReference>
<evidence type="ECO:0000313" key="3">
    <source>
        <dbReference type="Proteomes" id="UP000315440"/>
    </source>
</evidence>
<reference evidence="2 3" key="1">
    <citation type="submission" date="2019-02" db="EMBL/GenBank/DDBJ databases">
        <title>Deep-cultivation of Planctomycetes and their phenomic and genomic characterization uncovers novel biology.</title>
        <authorList>
            <person name="Wiegand S."/>
            <person name="Jogler M."/>
            <person name="Boedeker C."/>
            <person name="Pinto D."/>
            <person name="Vollmers J."/>
            <person name="Rivas-Marin E."/>
            <person name="Kohn T."/>
            <person name="Peeters S.H."/>
            <person name="Heuer A."/>
            <person name="Rast P."/>
            <person name="Oberbeckmann S."/>
            <person name="Bunk B."/>
            <person name="Jeske O."/>
            <person name="Meyerdierks A."/>
            <person name="Storesund J.E."/>
            <person name="Kallscheuer N."/>
            <person name="Luecker S."/>
            <person name="Lage O.M."/>
            <person name="Pohl T."/>
            <person name="Merkel B.J."/>
            <person name="Hornburger P."/>
            <person name="Mueller R.-W."/>
            <person name="Bruemmer F."/>
            <person name="Labrenz M."/>
            <person name="Spormann A.M."/>
            <person name="Op Den Camp H."/>
            <person name="Overmann J."/>
            <person name="Amann R."/>
            <person name="Jetten M.S.M."/>
            <person name="Mascher T."/>
            <person name="Medema M.H."/>
            <person name="Devos D.P."/>
            <person name="Kaster A.-K."/>
            <person name="Ovreas L."/>
            <person name="Rohde M."/>
            <person name="Galperin M.Y."/>
            <person name="Jogler C."/>
        </authorList>
    </citation>
    <scope>NUCLEOTIDE SEQUENCE [LARGE SCALE GENOMIC DNA]</scope>
    <source>
        <strain evidence="2 3">Mal64</strain>
    </source>
</reference>
<evidence type="ECO:0008006" key="4">
    <source>
        <dbReference type="Google" id="ProtNLM"/>
    </source>
</evidence>
<dbReference type="Pfam" id="PF07608">
    <property type="entry name" value="DUF1571"/>
    <property type="match status" value="1"/>
</dbReference>
<evidence type="ECO:0000256" key="1">
    <source>
        <dbReference type="SAM" id="MobiDB-lite"/>
    </source>
</evidence>
<evidence type="ECO:0000313" key="2">
    <source>
        <dbReference type="EMBL" id="TWT90636.1"/>
    </source>
</evidence>
<gene>
    <name evidence="2" type="ORF">Mal64_10300</name>
</gene>
<dbReference type="OrthoDB" id="5456309at2"/>
<name>A0A5C5ZTV6_9BACT</name>
<comment type="caution">
    <text evidence="2">The sequence shown here is derived from an EMBL/GenBank/DDBJ whole genome shotgun (WGS) entry which is preliminary data.</text>
</comment>
<organism evidence="2 3">
    <name type="scientific">Pseudobythopirellula maris</name>
    <dbReference type="NCBI Taxonomy" id="2527991"/>
    <lineage>
        <taxon>Bacteria</taxon>
        <taxon>Pseudomonadati</taxon>
        <taxon>Planctomycetota</taxon>
        <taxon>Planctomycetia</taxon>
        <taxon>Pirellulales</taxon>
        <taxon>Lacipirellulaceae</taxon>
        <taxon>Pseudobythopirellula</taxon>
    </lineage>
</organism>
<dbReference type="EMBL" id="SJPQ01000001">
    <property type="protein sequence ID" value="TWT90636.1"/>
    <property type="molecule type" value="Genomic_DNA"/>
</dbReference>
<dbReference type="InterPro" id="IPR011465">
    <property type="entry name" value="DUF1571"/>
</dbReference>
<feature type="region of interest" description="Disordered" evidence="1">
    <location>
        <begin position="69"/>
        <end position="88"/>
    </location>
</feature>